<comment type="caution">
    <text evidence="1">The sequence shown here is derived from an EMBL/GenBank/DDBJ whole genome shotgun (WGS) entry which is preliminary data.</text>
</comment>
<sequence length="440" mass="51597">MEDEEKENADCVFAAKSLKDLLVLFDKGDHYRNLWEPVIIRLLKYKDEKKLNDRLDEYLYEASPDRKILRLLSTEDQLAKFVELTFRGDNKLDLQTLLDHEKITDEIKQEMYKSIRNAHQRYYIIRHITGDTDFWAALASNEDEKQIVAYATMQLQKFDPNFNKIDLVKRRILGMMKNEVYGSRRDLLEELLDQLKHDKEFIHSLIDPHGGFHHSNRSEVYPMISDITYLDKMLRREKSYRVRKVGLKRLKSLTTGSHLDLIIHIIKTDRTQDGLDHFIKQLGILTEFSPILVDKFLNPNTPPNAVTDLFEKFKYCKQSDPKEYQRILKGFCEVGTGPAHHSAAAELDKTPANAQYLLEMLQNAIESNRSVLKEELLELLDDAGRLKILEDYGDNLFRYYSNDKLKIILRRFTDEDLSNLTVLYTDSSFGKIARDVLRER</sequence>
<organism evidence="1">
    <name type="scientific">marine sediment metagenome</name>
    <dbReference type="NCBI Taxonomy" id="412755"/>
    <lineage>
        <taxon>unclassified sequences</taxon>
        <taxon>metagenomes</taxon>
        <taxon>ecological metagenomes</taxon>
    </lineage>
</organism>
<gene>
    <name evidence="1" type="ORF">LCGC14_0195570</name>
</gene>
<accession>A0A0F9UQ04</accession>
<evidence type="ECO:0000313" key="1">
    <source>
        <dbReference type="EMBL" id="KKN93724.1"/>
    </source>
</evidence>
<protein>
    <submittedName>
        <fullName evidence="1">Uncharacterized protein</fullName>
    </submittedName>
</protein>
<proteinExistence type="predicted"/>
<dbReference type="AlphaFoldDB" id="A0A0F9UQ04"/>
<name>A0A0F9UQ04_9ZZZZ</name>
<dbReference type="EMBL" id="LAZR01000084">
    <property type="protein sequence ID" value="KKN93724.1"/>
    <property type="molecule type" value="Genomic_DNA"/>
</dbReference>
<reference evidence="1" key="1">
    <citation type="journal article" date="2015" name="Nature">
        <title>Complex archaea that bridge the gap between prokaryotes and eukaryotes.</title>
        <authorList>
            <person name="Spang A."/>
            <person name="Saw J.H."/>
            <person name="Jorgensen S.L."/>
            <person name="Zaremba-Niedzwiedzka K."/>
            <person name="Martijn J."/>
            <person name="Lind A.E."/>
            <person name="van Eijk R."/>
            <person name="Schleper C."/>
            <person name="Guy L."/>
            <person name="Ettema T.J."/>
        </authorList>
    </citation>
    <scope>NUCLEOTIDE SEQUENCE</scope>
</reference>